<dbReference type="EMBL" id="FXAZ01000002">
    <property type="protein sequence ID" value="SMG34814.1"/>
    <property type="molecule type" value="Genomic_DNA"/>
</dbReference>
<dbReference type="OrthoDB" id="2612113at2"/>
<gene>
    <name evidence="1" type="ORF">SAMN06295960_1971</name>
</gene>
<dbReference type="RefSeq" id="WP_085494202.1">
    <property type="nucleotide sequence ID" value="NZ_FXAZ01000002.1"/>
</dbReference>
<evidence type="ECO:0000313" key="2">
    <source>
        <dbReference type="Proteomes" id="UP000193834"/>
    </source>
</evidence>
<sequence length="172" mass="19767">MKNKIPIKMALCIIVLAVATVVIINQMNENNRLREKLDSVKHVLPFSQIQYDLVQLEGAIAYQMQAQWKEPAHVLEKVGDVMQDIVVLMEVNAAIDMMSQQEKQDIQYFYNRILDYPRDNLVEPSNELSAAEQEELIHLREALKDAGWGIGLGNQAHWDSFIEKLRVLLPQL</sequence>
<dbReference type="Proteomes" id="UP000193834">
    <property type="component" value="Unassembled WGS sequence"/>
</dbReference>
<dbReference type="AlphaFoldDB" id="A0A1X7K3E0"/>
<proteinExistence type="predicted"/>
<reference evidence="1 2" key="1">
    <citation type="submission" date="2017-04" db="EMBL/GenBank/DDBJ databases">
        <authorList>
            <person name="Afonso C.L."/>
            <person name="Miller P.J."/>
            <person name="Scott M.A."/>
            <person name="Spackman E."/>
            <person name="Goraichik I."/>
            <person name="Dimitrov K.M."/>
            <person name="Suarez D.L."/>
            <person name="Swayne D.E."/>
        </authorList>
    </citation>
    <scope>NUCLEOTIDE SEQUENCE [LARGE SCALE GENOMIC DNA]</scope>
    <source>
        <strain evidence="1 2">11</strain>
    </source>
</reference>
<protein>
    <submittedName>
        <fullName evidence="1">Uncharacterized protein</fullName>
    </submittedName>
</protein>
<accession>A0A1X7K3E0</accession>
<dbReference type="STRING" id="1852522.SAMN06295960_1971"/>
<evidence type="ECO:0000313" key="1">
    <source>
        <dbReference type="EMBL" id="SMG34814.1"/>
    </source>
</evidence>
<keyword evidence="2" id="KW-1185">Reference proteome</keyword>
<organism evidence="1 2">
    <name type="scientific">Paenibacillus aquistagni</name>
    <dbReference type="NCBI Taxonomy" id="1852522"/>
    <lineage>
        <taxon>Bacteria</taxon>
        <taxon>Bacillati</taxon>
        <taxon>Bacillota</taxon>
        <taxon>Bacilli</taxon>
        <taxon>Bacillales</taxon>
        <taxon>Paenibacillaceae</taxon>
        <taxon>Paenibacillus</taxon>
    </lineage>
</organism>
<name>A0A1X7K3E0_9BACL</name>